<feature type="transmembrane region" description="Helical" evidence="1">
    <location>
        <begin position="164"/>
        <end position="183"/>
    </location>
</feature>
<keyword evidence="1" id="KW-1133">Transmembrane helix</keyword>
<sequence>MNFGDELRFSWLATKECVLDLFQFVRALVSSALPGILTPPAYLLPLALAFVRSMISVLVTVLPLIIISKVFGNKQLAQQNAKINHLIFTRLLNKINQGSIVEHFLSIVYLTVLRIPLLIVNLDQPKYELTENGRKFLQFAAENLNGSISGFVPDQTNELNGYQIFLPLLYYVCLSLFIVVYFSSPNNEKETSNVPKQLQKYLTVQCEQCGQMHHSKTKTKSGCVPNHIARVKYLQTEIGSENVSLFYLFTIAQLIYGGVGGQVYFSMKFNIEEHLDFYFSGILQKIFSILNINYNNLQAIVYALCNALLMFPTVWFIIDHISEFIIKPTVTQHQYLSALKERAKQGCPDGKFVQRGEQVVYCTKDFTNEEWTDVSAEQVLKDFEALGAPSAKTIQYKIIQTVLGLKWSLWKQQ</sequence>
<evidence type="ECO:0000256" key="1">
    <source>
        <dbReference type="SAM" id="Phobius"/>
    </source>
</evidence>
<keyword evidence="3" id="KW-1185">Reference proteome</keyword>
<feature type="transmembrane region" description="Helical" evidence="1">
    <location>
        <begin position="42"/>
        <end position="67"/>
    </location>
</feature>
<comment type="caution">
    <text evidence="2">The sequence shown here is derived from an EMBL/GenBank/DDBJ whole genome shotgun (WGS) entry which is preliminary data.</text>
</comment>
<feature type="transmembrane region" description="Helical" evidence="1">
    <location>
        <begin position="245"/>
        <end position="265"/>
    </location>
</feature>
<feature type="transmembrane region" description="Helical" evidence="1">
    <location>
        <begin position="277"/>
        <end position="294"/>
    </location>
</feature>
<name>A0ABP1I8V8_9EUKA</name>
<keyword evidence="1" id="KW-0812">Transmembrane</keyword>
<reference evidence="2 3" key="1">
    <citation type="submission" date="2024-07" db="EMBL/GenBank/DDBJ databases">
        <authorList>
            <person name="Akdeniz Z."/>
        </authorList>
    </citation>
    <scope>NUCLEOTIDE SEQUENCE [LARGE SCALE GENOMIC DNA]</scope>
</reference>
<accession>A0ABP1I8V8</accession>
<evidence type="ECO:0000313" key="3">
    <source>
        <dbReference type="Proteomes" id="UP001642409"/>
    </source>
</evidence>
<evidence type="ECO:0000313" key="2">
    <source>
        <dbReference type="EMBL" id="CAL6010896.1"/>
    </source>
</evidence>
<dbReference type="Proteomes" id="UP001642409">
    <property type="component" value="Unassembled WGS sequence"/>
</dbReference>
<proteinExistence type="predicted"/>
<dbReference type="EMBL" id="CAXDID020000062">
    <property type="protein sequence ID" value="CAL6010896.1"/>
    <property type="molecule type" value="Genomic_DNA"/>
</dbReference>
<organism evidence="2 3">
    <name type="scientific">Hexamita inflata</name>
    <dbReference type="NCBI Taxonomy" id="28002"/>
    <lineage>
        <taxon>Eukaryota</taxon>
        <taxon>Metamonada</taxon>
        <taxon>Diplomonadida</taxon>
        <taxon>Hexamitidae</taxon>
        <taxon>Hexamitinae</taxon>
        <taxon>Hexamita</taxon>
    </lineage>
</organism>
<protein>
    <submittedName>
        <fullName evidence="2">Hypothetical_protein</fullName>
    </submittedName>
</protein>
<keyword evidence="1" id="KW-0472">Membrane</keyword>
<gene>
    <name evidence="2" type="ORF">HINF_LOCUS22306</name>
</gene>
<feature type="transmembrane region" description="Helical" evidence="1">
    <location>
        <begin position="300"/>
        <end position="318"/>
    </location>
</feature>